<dbReference type="AlphaFoldDB" id="A0A645DQD5"/>
<accession>A0A645DQD5</accession>
<dbReference type="EMBL" id="VSSQ01038705">
    <property type="protein sequence ID" value="MPM91674.1"/>
    <property type="molecule type" value="Genomic_DNA"/>
</dbReference>
<comment type="caution">
    <text evidence="1">The sequence shown here is derived from an EMBL/GenBank/DDBJ whole genome shotgun (WGS) entry which is preliminary data.</text>
</comment>
<sequence>MQVSFEFSNPDDLVEILFRYRDNNQITDFQSWFVAHVPVIDVKCELNPLFREQAKIFVSFFTQTGDGSCNIRFRHENTGEVECISDFCFLR</sequence>
<protein>
    <submittedName>
        <fullName evidence="1">Uncharacterized protein</fullName>
    </submittedName>
</protein>
<name>A0A645DQD5_9ZZZZ</name>
<reference evidence="1" key="1">
    <citation type="submission" date="2019-08" db="EMBL/GenBank/DDBJ databases">
        <authorList>
            <person name="Kucharzyk K."/>
            <person name="Murdoch R.W."/>
            <person name="Higgins S."/>
            <person name="Loffler F."/>
        </authorList>
    </citation>
    <scope>NUCLEOTIDE SEQUENCE</scope>
</reference>
<gene>
    <name evidence="1" type="ORF">SDC9_138806</name>
</gene>
<evidence type="ECO:0000313" key="1">
    <source>
        <dbReference type="EMBL" id="MPM91674.1"/>
    </source>
</evidence>
<proteinExistence type="predicted"/>
<organism evidence="1">
    <name type="scientific">bioreactor metagenome</name>
    <dbReference type="NCBI Taxonomy" id="1076179"/>
    <lineage>
        <taxon>unclassified sequences</taxon>
        <taxon>metagenomes</taxon>
        <taxon>ecological metagenomes</taxon>
    </lineage>
</organism>